<feature type="region of interest" description="Disordered" evidence="1">
    <location>
        <begin position="187"/>
        <end position="220"/>
    </location>
</feature>
<keyword evidence="4" id="KW-1185">Reference proteome</keyword>
<reference evidence="3" key="1">
    <citation type="journal article" date="2020" name="Stud. Mycol.">
        <title>101 Dothideomycetes genomes: a test case for predicting lifestyles and emergence of pathogens.</title>
        <authorList>
            <person name="Haridas S."/>
            <person name="Albert R."/>
            <person name="Binder M."/>
            <person name="Bloem J."/>
            <person name="Labutti K."/>
            <person name="Salamov A."/>
            <person name="Andreopoulos B."/>
            <person name="Baker S."/>
            <person name="Barry K."/>
            <person name="Bills G."/>
            <person name="Bluhm B."/>
            <person name="Cannon C."/>
            <person name="Castanera R."/>
            <person name="Culley D."/>
            <person name="Daum C."/>
            <person name="Ezra D."/>
            <person name="Gonzalez J."/>
            <person name="Henrissat B."/>
            <person name="Kuo A."/>
            <person name="Liang C."/>
            <person name="Lipzen A."/>
            <person name="Lutzoni F."/>
            <person name="Magnuson J."/>
            <person name="Mondo S."/>
            <person name="Nolan M."/>
            <person name="Ohm R."/>
            <person name="Pangilinan J."/>
            <person name="Park H.-J."/>
            <person name="Ramirez L."/>
            <person name="Alfaro M."/>
            <person name="Sun H."/>
            <person name="Tritt A."/>
            <person name="Yoshinaga Y."/>
            <person name="Zwiers L.-H."/>
            <person name="Turgeon B."/>
            <person name="Goodwin S."/>
            <person name="Spatafora J."/>
            <person name="Crous P."/>
            <person name="Grigoriev I."/>
        </authorList>
    </citation>
    <scope>NUCLEOTIDE SEQUENCE</scope>
    <source>
        <strain evidence="3">CBS 262.69</strain>
    </source>
</reference>
<feature type="region of interest" description="Disordered" evidence="1">
    <location>
        <begin position="55"/>
        <end position="76"/>
    </location>
</feature>
<protein>
    <recommendedName>
        <fullName evidence="5">ZZ-type domain-containing protein</fullName>
    </recommendedName>
</protein>
<sequence length="220" mass="23216">MPGYALPLLHFAWISGSTVAWRGRDGGDSARRWIQRNPFDVAIISALKASIPQASTLPSFQPSSPAPPAHPAPRDAALEDAKNTPILGGVSAAQGYPDCAVLDPAADAEEEKRRGEWECIPCAAAGSQTPRFGAGVKDDAAALLCNVCFSTDPPTSRHEDHAQENRQIPHQQATLRASSVLRTSALLGSSLPDPMPPGHLHQIQVPGLRSSGDLRLGEAA</sequence>
<evidence type="ECO:0008006" key="5">
    <source>
        <dbReference type="Google" id="ProtNLM"/>
    </source>
</evidence>
<gene>
    <name evidence="3" type="ORF">EJ06DRAFT_566248</name>
</gene>
<feature type="chain" id="PRO_5026290853" description="ZZ-type domain-containing protein" evidence="2">
    <location>
        <begin position="21"/>
        <end position="220"/>
    </location>
</feature>
<accession>A0A6G1HNB2</accession>
<evidence type="ECO:0000256" key="1">
    <source>
        <dbReference type="SAM" id="MobiDB-lite"/>
    </source>
</evidence>
<feature type="signal peptide" evidence="2">
    <location>
        <begin position="1"/>
        <end position="20"/>
    </location>
</feature>
<evidence type="ECO:0000256" key="2">
    <source>
        <dbReference type="SAM" id="SignalP"/>
    </source>
</evidence>
<keyword evidence="2" id="KW-0732">Signal</keyword>
<dbReference type="Proteomes" id="UP000799640">
    <property type="component" value="Unassembled WGS sequence"/>
</dbReference>
<proteinExistence type="predicted"/>
<dbReference type="AlphaFoldDB" id="A0A6G1HNB2"/>
<dbReference type="EMBL" id="ML996703">
    <property type="protein sequence ID" value="KAF2397391.1"/>
    <property type="molecule type" value="Genomic_DNA"/>
</dbReference>
<evidence type="ECO:0000313" key="3">
    <source>
        <dbReference type="EMBL" id="KAF2397391.1"/>
    </source>
</evidence>
<name>A0A6G1HNB2_9PEZI</name>
<evidence type="ECO:0000313" key="4">
    <source>
        <dbReference type="Proteomes" id="UP000799640"/>
    </source>
</evidence>
<organism evidence="3 4">
    <name type="scientific">Trichodelitschia bisporula</name>
    <dbReference type="NCBI Taxonomy" id="703511"/>
    <lineage>
        <taxon>Eukaryota</taxon>
        <taxon>Fungi</taxon>
        <taxon>Dikarya</taxon>
        <taxon>Ascomycota</taxon>
        <taxon>Pezizomycotina</taxon>
        <taxon>Dothideomycetes</taxon>
        <taxon>Dothideomycetes incertae sedis</taxon>
        <taxon>Phaeotrichales</taxon>
        <taxon>Phaeotrichaceae</taxon>
        <taxon>Trichodelitschia</taxon>
    </lineage>
</organism>